<dbReference type="InterPro" id="IPR050245">
    <property type="entry name" value="PrsA_foldase"/>
</dbReference>
<evidence type="ECO:0000256" key="1">
    <source>
        <dbReference type="ARBA" id="ARBA00000971"/>
    </source>
</evidence>
<comment type="catalytic activity">
    <reaction evidence="1">
        <text>[protein]-peptidylproline (omega=180) = [protein]-peptidylproline (omega=0)</text>
        <dbReference type="Rhea" id="RHEA:16237"/>
        <dbReference type="Rhea" id="RHEA-COMP:10747"/>
        <dbReference type="Rhea" id="RHEA-COMP:10748"/>
        <dbReference type="ChEBI" id="CHEBI:83833"/>
        <dbReference type="ChEBI" id="CHEBI:83834"/>
        <dbReference type="EC" id="5.2.1.8"/>
    </reaction>
</comment>
<keyword evidence="5 7" id="KW-0413">Isomerase</keyword>
<dbReference type="GO" id="GO:0016853">
    <property type="term" value="F:isomerase activity"/>
    <property type="evidence" value="ECO:0007669"/>
    <property type="project" value="UniProtKB-KW"/>
</dbReference>
<organism evidence="7 8">
    <name type="scientific">Candidatus Competibacter phosphatis</name>
    <dbReference type="NCBI Taxonomy" id="221280"/>
    <lineage>
        <taxon>Bacteria</taxon>
        <taxon>Pseudomonadati</taxon>
        <taxon>Pseudomonadota</taxon>
        <taxon>Gammaproteobacteria</taxon>
        <taxon>Candidatus Competibacteraceae</taxon>
        <taxon>Candidatus Competibacter</taxon>
    </lineage>
</organism>
<protein>
    <recommendedName>
        <fullName evidence="3">peptidylprolyl isomerase</fullName>
        <ecNumber evidence="3">5.2.1.8</ecNumber>
    </recommendedName>
</protein>
<dbReference type="InterPro" id="IPR023058">
    <property type="entry name" value="PPIase_PpiC_CS"/>
</dbReference>
<name>A0ABX1TI43_9GAMM</name>
<feature type="domain" description="PpiC" evidence="6">
    <location>
        <begin position="122"/>
        <end position="203"/>
    </location>
</feature>
<evidence type="ECO:0000313" key="7">
    <source>
        <dbReference type="EMBL" id="NMQ18362.1"/>
    </source>
</evidence>
<reference evidence="7 8" key="1">
    <citation type="submission" date="2019-03" db="EMBL/GenBank/DDBJ databases">
        <title>Metabolic reconstructions from genomes of highly enriched 'Candidatus Accumulibacter' and 'Candidatus Competibacter' bioreactor populations.</title>
        <authorList>
            <person name="Annavajhala M.K."/>
            <person name="Welles L."/>
            <person name="Abbas B."/>
            <person name="Sorokin D."/>
            <person name="Park H."/>
            <person name="Van Loosdrecht M."/>
            <person name="Chandran K."/>
        </authorList>
    </citation>
    <scope>NUCLEOTIDE SEQUENCE [LARGE SCALE GENOMIC DNA]</scope>
    <source>
        <strain evidence="7 8">SBR_G</strain>
    </source>
</reference>
<keyword evidence="8" id="KW-1185">Reference proteome</keyword>
<sequence length="250" mass="28712">MQIARIDDEILNADDFVKILKLDNRFNTLIEQILIDKLTVRAAKQSGITVTPAEIQERVDQFRRVEGLHRAQDTHAFLEALGVTLDEFENHMTEILYREKMRAQITRQEQIDDYFRLHSPKFDSVEINHITVDSDGKARELLALLEDEPTLFAELAREHSLDLDSKFKGGYMGKVLRGALPNEVEAKIFNAAEGELLGPFASDDELIFEIFQIKAKHTARLDEATTRDVAKMIRNDWLAARAQEHRLEVI</sequence>
<dbReference type="PANTHER" id="PTHR47245:SF2">
    <property type="entry name" value="PEPTIDYL-PROLYL CIS-TRANS ISOMERASE HP_0175-RELATED"/>
    <property type="match status" value="1"/>
</dbReference>
<dbReference type="Gene3D" id="1.10.4030.10">
    <property type="entry name" value="Porin chaperone SurA, peptide-binding domain"/>
    <property type="match status" value="1"/>
</dbReference>
<comment type="similarity">
    <text evidence="2">Belongs to the PpiC/parvulin rotamase family.</text>
</comment>
<dbReference type="SUPFAM" id="SSF54534">
    <property type="entry name" value="FKBP-like"/>
    <property type="match status" value="1"/>
</dbReference>
<gene>
    <name evidence="7" type="ORF">E4P82_03595</name>
</gene>
<dbReference type="Pfam" id="PF00639">
    <property type="entry name" value="Rotamase"/>
    <property type="match status" value="1"/>
</dbReference>
<dbReference type="PROSITE" id="PS50198">
    <property type="entry name" value="PPIC_PPIASE_2"/>
    <property type="match status" value="1"/>
</dbReference>
<evidence type="ECO:0000256" key="2">
    <source>
        <dbReference type="ARBA" id="ARBA00007656"/>
    </source>
</evidence>
<dbReference type="PANTHER" id="PTHR47245">
    <property type="entry name" value="PEPTIDYLPROLYL ISOMERASE"/>
    <property type="match status" value="1"/>
</dbReference>
<dbReference type="InterPro" id="IPR027304">
    <property type="entry name" value="Trigger_fact/SurA_dom_sf"/>
</dbReference>
<evidence type="ECO:0000259" key="6">
    <source>
        <dbReference type="PROSITE" id="PS50198"/>
    </source>
</evidence>
<dbReference type="InterPro" id="IPR000297">
    <property type="entry name" value="PPIase_PpiC"/>
</dbReference>
<keyword evidence="4 5" id="KW-0697">Rotamase</keyword>
<accession>A0ABX1TI43</accession>
<dbReference type="EC" id="5.2.1.8" evidence="3"/>
<evidence type="ECO:0000256" key="4">
    <source>
        <dbReference type="ARBA" id="ARBA00023110"/>
    </source>
</evidence>
<evidence type="ECO:0000256" key="5">
    <source>
        <dbReference type="PROSITE-ProRule" id="PRU00278"/>
    </source>
</evidence>
<dbReference type="RefSeq" id="WP_169247617.1">
    <property type="nucleotide sequence ID" value="NZ_SPMZ01000011.1"/>
</dbReference>
<dbReference type="InterPro" id="IPR046357">
    <property type="entry name" value="PPIase_dom_sf"/>
</dbReference>
<dbReference type="Gene3D" id="3.10.50.40">
    <property type="match status" value="1"/>
</dbReference>
<dbReference type="SUPFAM" id="SSF109998">
    <property type="entry name" value="Triger factor/SurA peptide-binding domain-like"/>
    <property type="match status" value="1"/>
</dbReference>
<comment type="caution">
    <text evidence="7">The sequence shown here is derived from an EMBL/GenBank/DDBJ whole genome shotgun (WGS) entry which is preliminary data.</text>
</comment>
<evidence type="ECO:0000256" key="3">
    <source>
        <dbReference type="ARBA" id="ARBA00013194"/>
    </source>
</evidence>
<proteinExistence type="inferred from homology"/>
<evidence type="ECO:0000313" key="8">
    <source>
        <dbReference type="Proteomes" id="UP000760480"/>
    </source>
</evidence>
<dbReference type="PROSITE" id="PS01096">
    <property type="entry name" value="PPIC_PPIASE_1"/>
    <property type="match status" value="1"/>
</dbReference>
<dbReference type="Proteomes" id="UP000760480">
    <property type="component" value="Unassembled WGS sequence"/>
</dbReference>
<dbReference type="EMBL" id="SPMZ01000011">
    <property type="protein sequence ID" value="NMQ18362.1"/>
    <property type="molecule type" value="Genomic_DNA"/>
</dbReference>